<evidence type="ECO:0000256" key="10">
    <source>
        <dbReference type="ARBA" id="ARBA00047761"/>
    </source>
</evidence>
<keyword evidence="8" id="KW-0904">Protein phosphatase</keyword>
<feature type="region of interest" description="Disordered" evidence="12">
    <location>
        <begin position="497"/>
        <end position="520"/>
    </location>
</feature>
<comment type="catalytic activity">
    <reaction evidence="11">
        <text>O-phospho-L-threonyl-[protein] + H2O = L-threonyl-[protein] + phosphate</text>
        <dbReference type="Rhea" id="RHEA:47004"/>
        <dbReference type="Rhea" id="RHEA-COMP:11060"/>
        <dbReference type="Rhea" id="RHEA-COMP:11605"/>
        <dbReference type="ChEBI" id="CHEBI:15377"/>
        <dbReference type="ChEBI" id="CHEBI:30013"/>
        <dbReference type="ChEBI" id="CHEBI:43474"/>
        <dbReference type="ChEBI" id="CHEBI:61977"/>
        <dbReference type="EC" id="3.1.3.16"/>
    </reaction>
</comment>
<evidence type="ECO:0000256" key="9">
    <source>
        <dbReference type="ARBA" id="ARBA00023211"/>
    </source>
</evidence>
<evidence type="ECO:0000256" key="12">
    <source>
        <dbReference type="SAM" id="MobiDB-lite"/>
    </source>
</evidence>
<comment type="catalytic activity">
    <reaction evidence="10">
        <text>O-phospho-L-seryl-[protein] + H2O = L-seryl-[protein] + phosphate</text>
        <dbReference type="Rhea" id="RHEA:20629"/>
        <dbReference type="Rhea" id="RHEA-COMP:9863"/>
        <dbReference type="Rhea" id="RHEA-COMP:11604"/>
        <dbReference type="ChEBI" id="CHEBI:15377"/>
        <dbReference type="ChEBI" id="CHEBI:29999"/>
        <dbReference type="ChEBI" id="CHEBI:43474"/>
        <dbReference type="ChEBI" id="CHEBI:83421"/>
        <dbReference type="EC" id="3.1.3.16"/>
    </reaction>
</comment>
<evidence type="ECO:0000259" key="13">
    <source>
        <dbReference type="PROSITE" id="PS51746"/>
    </source>
</evidence>
<dbReference type="SUPFAM" id="SSF81606">
    <property type="entry name" value="PP2C-like"/>
    <property type="match status" value="1"/>
</dbReference>
<comment type="similarity">
    <text evidence="3">Belongs to the PP2C family.</text>
</comment>
<evidence type="ECO:0000256" key="11">
    <source>
        <dbReference type="ARBA" id="ARBA00048336"/>
    </source>
</evidence>
<accession>A0AAX6HVX9</accession>
<comment type="cofactor">
    <cofactor evidence="1">
        <name>Mn(2+)</name>
        <dbReference type="ChEBI" id="CHEBI:29035"/>
    </cofactor>
</comment>
<evidence type="ECO:0000256" key="5">
    <source>
        <dbReference type="ARBA" id="ARBA00022723"/>
    </source>
</evidence>
<reference evidence="14" key="2">
    <citation type="submission" date="2023-04" db="EMBL/GenBank/DDBJ databases">
        <authorList>
            <person name="Bruccoleri R.E."/>
            <person name="Oakeley E.J."/>
            <person name="Faust A.-M."/>
            <person name="Dessus-Babus S."/>
            <person name="Altorfer M."/>
            <person name="Burckhardt D."/>
            <person name="Oertli M."/>
            <person name="Naumann U."/>
            <person name="Petersen F."/>
            <person name="Wong J."/>
        </authorList>
    </citation>
    <scope>NUCLEOTIDE SEQUENCE</scope>
    <source>
        <strain evidence="14">GSM-AAB239-AS_SAM_17_03QT</strain>
        <tissue evidence="14">Leaf</tissue>
    </source>
</reference>
<evidence type="ECO:0000256" key="2">
    <source>
        <dbReference type="ARBA" id="ARBA00001946"/>
    </source>
</evidence>
<evidence type="ECO:0000256" key="6">
    <source>
        <dbReference type="ARBA" id="ARBA00022801"/>
    </source>
</evidence>
<evidence type="ECO:0000256" key="7">
    <source>
        <dbReference type="ARBA" id="ARBA00022842"/>
    </source>
</evidence>
<feature type="compositionally biased region" description="Polar residues" evidence="12">
    <location>
        <begin position="497"/>
        <end position="507"/>
    </location>
</feature>
<dbReference type="InterPro" id="IPR036457">
    <property type="entry name" value="PPM-type-like_dom_sf"/>
</dbReference>
<evidence type="ECO:0000256" key="8">
    <source>
        <dbReference type="ARBA" id="ARBA00022912"/>
    </source>
</evidence>
<dbReference type="InterPro" id="IPR015655">
    <property type="entry name" value="PP2C"/>
</dbReference>
<dbReference type="EC" id="3.1.3.16" evidence="4"/>
<feature type="domain" description="PPM-type phosphatase" evidence="13">
    <location>
        <begin position="70"/>
        <end position="389"/>
    </location>
</feature>
<feature type="region of interest" description="Disordered" evidence="12">
    <location>
        <begin position="1"/>
        <end position="50"/>
    </location>
</feature>
<dbReference type="SMART" id="SM00332">
    <property type="entry name" value="PP2Cc"/>
    <property type="match status" value="1"/>
</dbReference>
<evidence type="ECO:0000313" key="15">
    <source>
        <dbReference type="Proteomes" id="UP001140949"/>
    </source>
</evidence>
<evidence type="ECO:0000313" key="14">
    <source>
        <dbReference type="EMBL" id="KAJ6844863.1"/>
    </source>
</evidence>
<feature type="compositionally biased region" description="Low complexity" evidence="12">
    <location>
        <begin position="17"/>
        <end position="27"/>
    </location>
</feature>
<protein>
    <recommendedName>
        <fullName evidence="4">protein-serine/threonine phosphatase</fullName>
        <ecNumber evidence="4">3.1.3.16</ecNumber>
    </recommendedName>
</protein>
<sequence length="520" mass="56651">MGSCLSSDGGGGGGSGPSSPRSPSAGGPRRGGGGRKGAGRPPRPSREREGQQLLLHRVPGRMFLNGASGVASLFTQQGRKGTNQDAMVVWENFGPMSDTVFCGVFDGHGPYGHMVARRVRDHLPLKLSSHWKVNIASNDLNKENNSKAAASMNSDETASVSINEESRAFSDLEEKERHPEIFTLLKESFLKAFKVMDKELKLHPNIDCFCSGTTAVTLVKQGEDLIIGNVGDSRAVLATRDQNDSLVAVQLTVDLKPNLPKEAERIKRYKGRVFALQDEPEVARVWLPNYDSPGLAMARAFGDFCLKDFGLISVPEISYRRLTERDEFVVLATDGVWDVLSNKEVIDIVASAPARSSAARSLVESAVRSWKFKYPTSKIDDCAVVCLFLNHLDDVAADASMSDNFSSIKMKEQGRGSLCATEAADSNNRSKKEKLPGLQSGSISEESKGKDMEETFLHEHAISESDSHHLHPSDGNSTTTEDWEEWSALEGVARVNTLLTLPRFNSTGEKKRSAGPKAKK</sequence>
<dbReference type="PANTHER" id="PTHR47992">
    <property type="entry name" value="PROTEIN PHOSPHATASE"/>
    <property type="match status" value="1"/>
</dbReference>
<evidence type="ECO:0000256" key="1">
    <source>
        <dbReference type="ARBA" id="ARBA00001936"/>
    </source>
</evidence>
<dbReference type="Proteomes" id="UP001140949">
    <property type="component" value="Unassembled WGS sequence"/>
</dbReference>
<organism evidence="14 15">
    <name type="scientific">Iris pallida</name>
    <name type="common">Sweet iris</name>
    <dbReference type="NCBI Taxonomy" id="29817"/>
    <lineage>
        <taxon>Eukaryota</taxon>
        <taxon>Viridiplantae</taxon>
        <taxon>Streptophyta</taxon>
        <taxon>Embryophyta</taxon>
        <taxon>Tracheophyta</taxon>
        <taxon>Spermatophyta</taxon>
        <taxon>Magnoliopsida</taxon>
        <taxon>Liliopsida</taxon>
        <taxon>Asparagales</taxon>
        <taxon>Iridaceae</taxon>
        <taxon>Iridoideae</taxon>
        <taxon>Irideae</taxon>
        <taxon>Iris</taxon>
    </lineage>
</organism>
<keyword evidence="5" id="KW-0479">Metal-binding</keyword>
<dbReference type="Gene3D" id="3.60.40.10">
    <property type="entry name" value="PPM-type phosphatase domain"/>
    <property type="match status" value="1"/>
</dbReference>
<evidence type="ECO:0000256" key="3">
    <source>
        <dbReference type="ARBA" id="ARBA00006702"/>
    </source>
</evidence>
<dbReference type="GO" id="GO:0046872">
    <property type="term" value="F:metal ion binding"/>
    <property type="evidence" value="ECO:0007669"/>
    <property type="project" value="UniProtKB-KW"/>
</dbReference>
<dbReference type="FunFam" id="3.60.40.10:FF:000024">
    <property type="entry name" value="probable protein phosphatase 2C 33"/>
    <property type="match status" value="1"/>
</dbReference>
<comment type="caution">
    <text evidence="14">The sequence shown here is derived from an EMBL/GenBank/DDBJ whole genome shotgun (WGS) entry which is preliminary data.</text>
</comment>
<comment type="cofactor">
    <cofactor evidence="2">
        <name>Mg(2+)</name>
        <dbReference type="ChEBI" id="CHEBI:18420"/>
    </cofactor>
</comment>
<keyword evidence="15" id="KW-1185">Reference proteome</keyword>
<dbReference type="GO" id="GO:0004722">
    <property type="term" value="F:protein serine/threonine phosphatase activity"/>
    <property type="evidence" value="ECO:0007669"/>
    <property type="project" value="UniProtKB-EC"/>
</dbReference>
<dbReference type="InterPro" id="IPR001932">
    <property type="entry name" value="PPM-type_phosphatase-like_dom"/>
</dbReference>
<dbReference type="EMBL" id="JANAVB010006536">
    <property type="protein sequence ID" value="KAJ6844863.1"/>
    <property type="molecule type" value="Genomic_DNA"/>
</dbReference>
<reference evidence="14" key="1">
    <citation type="journal article" date="2023" name="GigaByte">
        <title>Genome assembly of the bearded iris, Iris pallida Lam.</title>
        <authorList>
            <person name="Bruccoleri R.E."/>
            <person name="Oakeley E.J."/>
            <person name="Faust A.M.E."/>
            <person name="Altorfer M."/>
            <person name="Dessus-Babus S."/>
            <person name="Burckhardt D."/>
            <person name="Oertli M."/>
            <person name="Naumann U."/>
            <person name="Petersen F."/>
            <person name="Wong J."/>
        </authorList>
    </citation>
    <scope>NUCLEOTIDE SEQUENCE</scope>
    <source>
        <strain evidence="14">GSM-AAB239-AS_SAM_17_03QT</strain>
    </source>
</reference>
<dbReference type="AlphaFoldDB" id="A0AAX6HVX9"/>
<feature type="region of interest" description="Disordered" evidence="12">
    <location>
        <begin position="419"/>
        <end position="485"/>
    </location>
</feature>
<dbReference type="PROSITE" id="PS51746">
    <property type="entry name" value="PPM_2"/>
    <property type="match status" value="1"/>
</dbReference>
<feature type="compositionally biased region" description="Basic and acidic residues" evidence="12">
    <location>
        <begin position="445"/>
        <end position="472"/>
    </location>
</feature>
<keyword evidence="6" id="KW-0378">Hydrolase</keyword>
<evidence type="ECO:0000256" key="4">
    <source>
        <dbReference type="ARBA" id="ARBA00013081"/>
    </source>
</evidence>
<name>A0AAX6HVX9_IRIPA</name>
<proteinExistence type="inferred from homology"/>
<keyword evidence="9" id="KW-0464">Manganese</keyword>
<gene>
    <name evidence="14" type="ORF">M6B38_294170</name>
</gene>
<dbReference type="CDD" id="cd00143">
    <property type="entry name" value="PP2Cc"/>
    <property type="match status" value="1"/>
</dbReference>
<dbReference type="Pfam" id="PF00481">
    <property type="entry name" value="PP2C"/>
    <property type="match status" value="1"/>
</dbReference>
<keyword evidence="7" id="KW-0460">Magnesium</keyword>